<dbReference type="SFLD" id="SFLDG01139">
    <property type="entry name" value="C2.A:_Pyridoxal_Phosphate_Phos"/>
    <property type="match status" value="1"/>
</dbReference>
<dbReference type="InterPro" id="IPR006439">
    <property type="entry name" value="HAD-SF_hydro_IA"/>
</dbReference>
<dbReference type="GO" id="GO:0046872">
    <property type="term" value="F:metal ion binding"/>
    <property type="evidence" value="ECO:0007669"/>
    <property type="project" value="UniProtKB-KW"/>
</dbReference>
<dbReference type="AlphaFoldDB" id="A0A235B5H7"/>
<gene>
    <name evidence="8" type="ORF">CHM34_12660</name>
</gene>
<dbReference type="NCBIfam" id="TIGR01460">
    <property type="entry name" value="HAD-SF-IIA"/>
    <property type="match status" value="1"/>
</dbReference>
<protein>
    <submittedName>
        <fullName evidence="8">TIGR01457 family HAD-type hydrolase</fullName>
    </submittedName>
</protein>
<dbReference type="RefSeq" id="WP_094264972.1">
    <property type="nucleotide sequence ID" value="NZ_NOWF01000007.1"/>
</dbReference>
<dbReference type="Pfam" id="PF13344">
    <property type="entry name" value="Hydrolase_6"/>
    <property type="match status" value="1"/>
</dbReference>
<evidence type="ECO:0000256" key="2">
    <source>
        <dbReference type="ARBA" id="ARBA00022723"/>
    </source>
</evidence>
<keyword evidence="4 7" id="KW-0460">Magnesium</keyword>
<evidence type="ECO:0000256" key="3">
    <source>
        <dbReference type="ARBA" id="ARBA00022801"/>
    </source>
</evidence>
<evidence type="ECO:0000313" key="9">
    <source>
        <dbReference type="Proteomes" id="UP000215459"/>
    </source>
</evidence>
<dbReference type="PANTHER" id="PTHR19288">
    <property type="entry name" value="4-NITROPHENYLPHOSPHATASE-RELATED"/>
    <property type="match status" value="1"/>
</dbReference>
<comment type="caution">
    <text evidence="8">The sequence shown here is derived from an EMBL/GenBank/DDBJ whole genome shotgun (WGS) entry which is preliminary data.</text>
</comment>
<dbReference type="Gene3D" id="3.40.50.1000">
    <property type="entry name" value="HAD superfamily/HAD-like"/>
    <property type="match status" value="2"/>
</dbReference>
<evidence type="ECO:0000256" key="4">
    <source>
        <dbReference type="ARBA" id="ARBA00022842"/>
    </source>
</evidence>
<dbReference type="SFLD" id="SFLDS00003">
    <property type="entry name" value="Haloacid_Dehalogenase"/>
    <property type="match status" value="1"/>
</dbReference>
<feature type="active site" description="Proton donor" evidence="5">
    <location>
        <position position="12"/>
    </location>
</feature>
<dbReference type="PRINTS" id="PR00413">
    <property type="entry name" value="HADHALOGNASE"/>
</dbReference>
<feature type="binding site" evidence="7">
    <location>
        <position position="206"/>
    </location>
    <ligand>
        <name>Mg(2+)</name>
        <dbReference type="ChEBI" id="CHEBI:18420"/>
    </ligand>
</feature>
<evidence type="ECO:0000256" key="1">
    <source>
        <dbReference type="ARBA" id="ARBA00006696"/>
    </source>
</evidence>
<dbReference type="FunFam" id="3.40.50.1000:FF:000053">
    <property type="entry name" value="TIGR01457 family HAD hydrolase"/>
    <property type="match status" value="1"/>
</dbReference>
<dbReference type="SUPFAM" id="SSF56784">
    <property type="entry name" value="HAD-like"/>
    <property type="match status" value="1"/>
</dbReference>
<dbReference type="OrthoDB" id="9810449at2"/>
<sequence length="255" mass="27721">MTRYRGYLIDLDGTLYRGREVIPSGLEFVRRLEELGIPYLFFTNNSSRRPDQVAEKLRTFGYAAEGSQVVTSAVATAQHLKRDPEVSSVYAIGENGLITALHEAGLDWREDRPDAVIVGIDRGFHYEKMKTACLAIRAGARFFGTNGDLVLPTEEGLTPGNGSLCTGIASATGVDPVFIGKPEPPILEFALQRLGTSRSETLIVGDNLSTDILAGVKGGVDSLLVFSGVTTPEESRRSSIQATHTVDDLKDWDFI</sequence>
<dbReference type="GO" id="GO:0016791">
    <property type="term" value="F:phosphatase activity"/>
    <property type="evidence" value="ECO:0007669"/>
    <property type="project" value="TreeGrafter"/>
</dbReference>
<dbReference type="InterPro" id="IPR036412">
    <property type="entry name" value="HAD-like_sf"/>
</dbReference>
<dbReference type="Pfam" id="PF13242">
    <property type="entry name" value="Hydrolase_like"/>
    <property type="match status" value="1"/>
</dbReference>
<dbReference type="InterPro" id="IPR023214">
    <property type="entry name" value="HAD_sf"/>
</dbReference>
<dbReference type="PANTHER" id="PTHR19288:SF46">
    <property type="entry name" value="HALOACID DEHALOGENASE-LIKE HYDROLASE DOMAIN-CONTAINING PROTEIN 2"/>
    <property type="match status" value="1"/>
</dbReference>
<feature type="binding site" evidence="7">
    <location>
        <position position="10"/>
    </location>
    <ligand>
        <name>Mg(2+)</name>
        <dbReference type="ChEBI" id="CHEBI:18420"/>
    </ligand>
</feature>
<evidence type="ECO:0000313" key="8">
    <source>
        <dbReference type="EMBL" id="OYD07229.1"/>
    </source>
</evidence>
<evidence type="ECO:0000256" key="5">
    <source>
        <dbReference type="PIRSR" id="PIRSR000915-1"/>
    </source>
</evidence>
<keyword evidence="3 8" id="KW-0378">Hydrolase</keyword>
<feature type="binding site" evidence="6">
    <location>
        <position position="181"/>
    </location>
    <ligand>
        <name>substrate</name>
    </ligand>
</feature>
<dbReference type="GO" id="GO:0005737">
    <property type="term" value="C:cytoplasm"/>
    <property type="evidence" value="ECO:0007669"/>
    <property type="project" value="TreeGrafter"/>
</dbReference>
<dbReference type="InterPro" id="IPR006357">
    <property type="entry name" value="HAD-SF_hydro_IIA"/>
</dbReference>
<evidence type="ECO:0000256" key="6">
    <source>
        <dbReference type="PIRSR" id="PIRSR000915-2"/>
    </source>
</evidence>
<keyword evidence="2 7" id="KW-0479">Metal-binding</keyword>
<reference evidence="8 9" key="1">
    <citation type="submission" date="2017-07" db="EMBL/GenBank/DDBJ databases">
        <title>The genome sequence of Paludifilum halophilum highlights mechanisms for microbial adaptation to high salt environemnts.</title>
        <authorList>
            <person name="Belbahri L."/>
        </authorList>
    </citation>
    <scope>NUCLEOTIDE SEQUENCE [LARGE SCALE GENOMIC DNA]</scope>
    <source>
        <strain evidence="8 9">DSM 102817</strain>
    </source>
</reference>
<keyword evidence="9" id="KW-1185">Reference proteome</keyword>
<comment type="cofactor">
    <cofactor evidence="7">
        <name>Mg(2+)</name>
        <dbReference type="ChEBI" id="CHEBI:18420"/>
    </cofactor>
    <text evidence="7">Divalent metal ions. Mg(2+) is the most effective.</text>
</comment>
<dbReference type="InterPro" id="IPR006354">
    <property type="entry name" value="HAD-SF_hydro_IIA_hyp1"/>
</dbReference>
<name>A0A235B5H7_9BACL</name>
<dbReference type="EMBL" id="NOWF01000007">
    <property type="protein sequence ID" value="OYD07229.1"/>
    <property type="molecule type" value="Genomic_DNA"/>
</dbReference>
<feature type="active site" description="Nucleophile" evidence="5">
    <location>
        <position position="10"/>
    </location>
</feature>
<dbReference type="PIRSF" id="PIRSF000915">
    <property type="entry name" value="PGP-type_phosphatase"/>
    <property type="match status" value="1"/>
</dbReference>
<accession>A0A235B5H7</accession>
<comment type="similarity">
    <text evidence="1">Belongs to the HAD-like hydrolase superfamily. NagD family.</text>
</comment>
<evidence type="ECO:0000256" key="7">
    <source>
        <dbReference type="PIRSR" id="PIRSR000915-3"/>
    </source>
</evidence>
<feature type="binding site" evidence="7">
    <location>
        <position position="12"/>
    </location>
    <ligand>
        <name>Mg(2+)</name>
        <dbReference type="ChEBI" id="CHEBI:18420"/>
    </ligand>
</feature>
<proteinExistence type="inferred from homology"/>
<dbReference type="NCBIfam" id="TIGR01457">
    <property type="entry name" value="HAD-SF-IIA-hyp2"/>
    <property type="match status" value="1"/>
</dbReference>
<dbReference type="Proteomes" id="UP000215459">
    <property type="component" value="Unassembled WGS sequence"/>
</dbReference>
<organism evidence="8 9">
    <name type="scientific">Paludifilum halophilum</name>
    <dbReference type="NCBI Taxonomy" id="1642702"/>
    <lineage>
        <taxon>Bacteria</taxon>
        <taxon>Bacillati</taxon>
        <taxon>Bacillota</taxon>
        <taxon>Bacilli</taxon>
        <taxon>Bacillales</taxon>
        <taxon>Thermoactinomycetaceae</taxon>
        <taxon>Paludifilum</taxon>
    </lineage>
</organism>
<dbReference type="CDD" id="cd07530">
    <property type="entry name" value="HAD_Pase_UmpH-like"/>
    <property type="match status" value="1"/>
</dbReference>